<protein>
    <submittedName>
        <fullName evidence="10">Fibulin-2</fullName>
    </submittedName>
</protein>
<dbReference type="InterPro" id="IPR055088">
    <property type="entry name" value="Fibulin_C"/>
</dbReference>
<dbReference type="InterPro" id="IPR018097">
    <property type="entry name" value="EGF_Ca-bd_CS"/>
</dbReference>
<dbReference type="FunFam" id="2.10.25.10:FF:000038">
    <property type="entry name" value="Fibrillin 2"/>
    <property type="match status" value="1"/>
</dbReference>
<evidence type="ECO:0000313" key="10">
    <source>
        <dbReference type="EMBL" id="RXM91708.1"/>
    </source>
</evidence>
<keyword evidence="6" id="KW-0106">Calcium</keyword>
<sequence>MHCTDTLSCSLPPSVSDQDECALGTHNCTSPESCFNIEGGFRCLSVQCPPGYLRTEEHVCERESCSHSSFSSQLQCQSLPQRVSFHQLSFPSSLRTPVPIFRIAPSPPVFSGDRVEIRIVGGNEEGFFSARSSDRYSGLVSVLASPPSVPRDFLLLVEMTLQRHGAPTRFQAQLRVFVTPPPL</sequence>
<evidence type="ECO:0000256" key="3">
    <source>
        <dbReference type="ARBA" id="ARBA00022536"/>
    </source>
</evidence>
<evidence type="ECO:0000256" key="5">
    <source>
        <dbReference type="ARBA" id="ARBA00022737"/>
    </source>
</evidence>
<dbReference type="InterPro" id="IPR049883">
    <property type="entry name" value="NOTCH1_EGF-like"/>
</dbReference>
<dbReference type="PROSITE" id="PS01187">
    <property type="entry name" value="EGF_CA"/>
    <property type="match status" value="1"/>
</dbReference>
<evidence type="ECO:0000256" key="2">
    <source>
        <dbReference type="ARBA" id="ARBA00022525"/>
    </source>
</evidence>
<keyword evidence="7" id="KW-1015">Disulfide bond</keyword>
<keyword evidence="5" id="KW-0677">Repeat</keyword>
<keyword evidence="11" id="KW-1185">Reference proteome</keyword>
<evidence type="ECO:0000256" key="8">
    <source>
        <dbReference type="ARBA" id="ARBA00023180"/>
    </source>
</evidence>
<evidence type="ECO:0000256" key="4">
    <source>
        <dbReference type="ARBA" id="ARBA00022729"/>
    </source>
</evidence>
<dbReference type="SUPFAM" id="SSF57196">
    <property type="entry name" value="EGF/Laminin"/>
    <property type="match status" value="1"/>
</dbReference>
<keyword evidence="3" id="KW-0245">EGF-like domain</keyword>
<evidence type="ECO:0000313" key="11">
    <source>
        <dbReference type="Proteomes" id="UP000289886"/>
    </source>
</evidence>
<keyword evidence="4" id="KW-0732">Signal</keyword>
<dbReference type="EMBL" id="SCEB01007966">
    <property type="protein sequence ID" value="RXM91708.1"/>
    <property type="molecule type" value="Genomic_DNA"/>
</dbReference>
<dbReference type="InterPro" id="IPR001881">
    <property type="entry name" value="EGF-like_Ca-bd_dom"/>
</dbReference>
<reference evidence="10 11" key="1">
    <citation type="submission" date="2019-01" db="EMBL/GenBank/DDBJ databases">
        <title>Draft Genome and Complete Hox-Cluster Characterization of the Sterlet Sturgeon (Acipenser ruthenus).</title>
        <authorList>
            <person name="Wei Q."/>
        </authorList>
    </citation>
    <scope>NUCLEOTIDE SEQUENCE [LARGE SCALE GENOMIC DNA]</scope>
    <source>
        <strain evidence="10">WHYD16114868_AA</strain>
        <tissue evidence="10">Blood</tissue>
    </source>
</reference>
<dbReference type="Proteomes" id="UP000289886">
    <property type="component" value="Unassembled WGS sequence"/>
</dbReference>
<keyword evidence="2" id="KW-0964">Secreted</keyword>
<dbReference type="Pfam" id="PF07645">
    <property type="entry name" value="EGF_CA"/>
    <property type="match status" value="1"/>
</dbReference>
<accession>A0A444UU64</accession>
<dbReference type="CDD" id="cd00054">
    <property type="entry name" value="EGF_CA"/>
    <property type="match status" value="1"/>
</dbReference>
<proteinExistence type="predicted"/>
<gene>
    <name evidence="10" type="ORF">EOD39_20899</name>
</gene>
<comment type="caution">
    <text evidence="10">The sequence shown here is derived from an EMBL/GenBank/DDBJ whole genome shotgun (WGS) entry which is preliminary data.</text>
</comment>
<evidence type="ECO:0000259" key="9">
    <source>
        <dbReference type="SMART" id="SM00179"/>
    </source>
</evidence>
<evidence type="ECO:0000256" key="7">
    <source>
        <dbReference type="ARBA" id="ARBA00023157"/>
    </source>
</evidence>
<evidence type="ECO:0000256" key="6">
    <source>
        <dbReference type="ARBA" id="ARBA00022837"/>
    </source>
</evidence>
<name>A0A444UU64_ACIRT</name>
<dbReference type="Gene3D" id="2.10.25.10">
    <property type="entry name" value="Laminin"/>
    <property type="match status" value="1"/>
</dbReference>
<dbReference type="GO" id="GO:0032502">
    <property type="term" value="P:developmental process"/>
    <property type="evidence" value="ECO:0007669"/>
    <property type="project" value="UniProtKB-ARBA"/>
</dbReference>
<feature type="domain" description="EGF-like calcium-binding" evidence="9">
    <location>
        <begin position="17"/>
        <end position="61"/>
    </location>
</feature>
<dbReference type="AlphaFoldDB" id="A0A444UU64"/>
<dbReference type="GO" id="GO:0005509">
    <property type="term" value="F:calcium ion binding"/>
    <property type="evidence" value="ECO:0007669"/>
    <property type="project" value="InterPro"/>
</dbReference>
<dbReference type="Pfam" id="PF22914">
    <property type="entry name" value="Fibulin_C"/>
    <property type="match status" value="1"/>
</dbReference>
<dbReference type="SMART" id="SM00179">
    <property type="entry name" value="EGF_CA"/>
    <property type="match status" value="1"/>
</dbReference>
<dbReference type="GO" id="GO:0005576">
    <property type="term" value="C:extracellular region"/>
    <property type="evidence" value="ECO:0007669"/>
    <property type="project" value="UniProtKB-SubCell"/>
</dbReference>
<evidence type="ECO:0000256" key="1">
    <source>
        <dbReference type="ARBA" id="ARBA00004613"/>
    </source>
</evidence>
<keyword evidence="8" id="KW-0325">Glycoprotein</keyword>
<comment type="subcellular location">
    <subcellularLocation>
        <location evidence="1">Secreted</location>
    </subcellularLocation>
</comment>
<organism evidence="10 11">
    <name type="scientific">Acipenser ruthenus</name>
    <name type="common">Sterlet sturgeon</name>
    <dbReference type="NCBI Taxonomy" id="7906"/>
    <lineage>
        <taxon>Eukaryota</taxon>
        <taxon>Metazoa</taxon>
        <taxon>Chordata</taxon>
        <taxon>Craniata</taxon>
        <taxon>Vertebrata</taxon>
        <taxon>Euteleostomi</taxon>
        <taxon>Actinopterygii</taxon>
        <taxon>Chondrostei</taxon>
        <taxon>Acipenseriformes</taxon>
        <taxon>Acipenseridae</taxon>
        <taxon>Acipenser</taxon>
    </lineage>
</organism>